<comment type="caution">
    <text evidence="2">The sequence shown here is derived from an EMBL/GenBank/DDBJ whole genome shotgun (WGS) entry which is preliminary data.</text>
</comment>
<accession>A0ABU4S599</accession>
<gene>
    <name evidence="2" type="ORF">SCD92_19595</name>
</gene>
<evidence type="ECO:0000256" key="1">
    <source>
        <dbReference type="SAM" id="Phobius"/>
    </source>
</evidence>
<organism evidence="2 3">
    <name type="scientific">Gilvimarinus gilvus</name>
    <dbReference type="NCBI Taxonomy" id="3058038"/>
    <lineage>
        <taxon>Bacteria</taxon>
        <taxon>Pseudomonadati</taxon>
        <taxon>Pseudomonadota</taxon>
        <taxon>Gammaproteobacteria</taxon>
        <taxon>Cellvibrionales</taxon>
        <taxon>Cellvibrionaceae</taxon>
        <taxon>Gilvimarinus</taxon>
    </lineage>
</organism>
<feature type="transmembrane region" description="Helical" evidence="1">
    <location>
        <begin position="102"/>
        <end position="120"/>
    </location>
</feature>
<dbReference type="RefSeq" id="WP_302720511.1">
    <property type="nucleotide sequence ID" value="NZ_JAULRU010000067.1"/>
</dbReference>
<reference evidence="2 3" key="1">
    <citation type="submission" date="2023-11" db="EMBL/GenBank/DDBJ databases">
        <title>Gilvimarinus fulvus sp. nov., isolated from the surface of Kelp.</title>
        <authorList>
            <person name="Sun Y.Y."/>
            <person name="Gong Y."/>
            <person name="Du Z.J."/>
        </authorList>
    </citation>
    <scope>NUCLEOTIDE SEQUENCE [LARGE SCALE GENOMIC DNA]</scope>
    <source>
        <strain evidence="2 3">SDUM040013</strain>
    </source>
</reference>
<name>A0ABU4S599_9GAMM</name>
<keyword evidence="1" id="KW-0472">Membrane</keyword>
<evidence type="ECO:0000313" key="2">
    <source>
        <dbReference type="EMBL" id="MDX6851576.1"/>
    </source>
</evidence>
<keyword evidence="1" id="KW-1133">Transmembrane helix</keyword>
<dbReference type="Proteomes" id="UP001273505">
    <property type="component" value="Unassembled WGS sequence"/>
</dbReference>
<keyword evidence="1" id="KW-0812">Transmembrane</keyword>
<proteinExistence type="predicted"/>
<evidence type="ECO:0000313" key="3">
    <source>
        <dbReference type="Proteomes" id="UP001273505"/>
    </source>
</evidence>
<dbReference type="EMBL" id="JAXAFO010000086">
    <property type="protein sequence ID" value="MDX6851576.1"/>
    <property type="molecule type" value="Genomic_DNA"/>
</dbReference>
<protein>
    <submittedName>
        <fullName evidence="2">Uncharacterized protein</fullName>
    </submittedName>
</protein>
<sequence length="123" mass="13809">MKFIADTEIPIDPYDYLGLLRSQGILAKRNSEFQKAPLAGLSREGIWVILNSQYTDALALISDKSHIVANPLTEGEMVELEIEAKSMLLNASGSFFSRLAKFVFYFSILLFVVYAGYQIVKHT</sequence>
<keyword evidence="3" id="KW-1185">Reference proteome</keyword>